<evidence type="ECO:0000313" key="3">
    <source>
        <dbReference type="Proteomes" id="UP000007875"/>
    </source>
</evidence>
<accession>H2YXR8</accession>
<keyword evidence="1" id="KW-1133">Transmembrane helix</keyword>
<feature type="transmembrane region" description="Helical" evidence="1">
    <location>
        <begin position="50"/>
        <end position="71"/>
    </location>
</feature>
<keyword evidence="1" id="KW-0472">Membrane</keyword>
<proteinExistence type="predicted"/>
<dbReference type="GeneTree" id="ENSGT00660000097404"/>
<dbReference type="HOGENOM" id="CLU_2195987_0_0_1"/>
<reference evidence="2" key="2">
    <citation type="submission" date="2025-08" db="UniProtKB">
        <authorList>
            <consortium name="Ensembl"/>
        </authorList>
    </citation>
    <scope>IDENTIFICATION</scope>
</reference>
<evidence type="ECO:0008006" key="4">
    <source>
        <dbReference type="Google" id="ProtNLM"/>
    </source>
</evidence>
<organism evidence="2 3">
    <name type="scientific">Ciona savignyi</name>
    <name type="common">Pacific transparent sea squirt</name>
    <dbReference type="NCBI Taxonomy" id="51511"/>
    <lineage>
        <taxon>Eukaryota</taxon>
        <taxon>Metazoa</taxon>
        <taxon>Chordata</taxon>
        <taxon>Tunicata</taxon>
        <taxon>Ascidiacea</taxon>
        <taxon>Phlebobranchia</taxon>
        <taxon>Cionidae</taxon>
        <taxon>Ciona</taxon>
    </lineage>
</organism>
<dbReference type="InParanoid" id="H2YXR8"/>
<keyword evidence="3" id="KW-1185">Reference proteome</keyword>
<reference evidence="2" key="3">
    <citation type="submission" date="2025-09" db="UniProtKB">
        <authorList>
            <consortium name="Ensembl"/>
        </authorList>
    </citation>
    <scope>IDENTIFICATION</scope>
</reference>
<dbReference type="Proteomes" id="UP000007875">
    <property type="component" value="Unassembled WGS sequence"/>
</dbReference>
<sequence length="108" mass="11956">MGTINADHSLSLTGLSSKSAGTYCCKRGPTNHTVSCHTLVMIQPHTTSPMVYVAVVLSVVVVLIGLAWFCMRRVRRKRRENYGLLNDRAVFRPSVDSVGHDDTTEAYM</sequence>
<protein>
    <recommendedName>
        <fullName evidence="4">Ig-like domain-containing protein</fullName>
    </recommendedName>
</protein>
<evidence type="ECO:0000256" key="1">
    <source>
        <dbReference type="SAM" id="Phobius"/>
    </source>
</evidence>
<evidence type="ECO:0000313" key="2">
    <source>
        <dbReference type="Ensembl" id="ENSCSAVP00000010129.1"/>
    </source>
</evidence>
<keyword evidence="1" id="KW-0812">Transmembrane</keyword>
<dbReference type="AlphaFoldDB" id="H2YXR8"/>
<reference evidence="3" key="1">
    <citation type="submission" date="2003-08" db="EMBL/GenBank/DDBJ databases">
        <authorList>
            <person name="Birren B."/>
            <person name="Nusbaum C."/>
            <person name="Abebe A."/>
            <person name="Abouelleil A."/>
            <person name="Adekoya E."/>
            <person name="Ait-zahra M."/>
            <person name="Allen N."/>
            <person name="Allen T."/>
            <person name="An P."/>
            <person name="Anderson M."/>
            <person name="Anderson S."/>
            <person name="Arachchi H."/>
            <person name="Armbruster J."/>
            <person name="Bachantsang P."/>
            <person name="Baldwin J."/>
            <person name="Barry A."/>
            <person name="Bayul T."/>
            <person name="Blitshsteyn B."/>
            <person name="Bloom T."/>
            <person name="Blye J."/>
            <person name="Boguslavskiy L."/>
            <person name="Borowsky M."/>
            <person name="Boukhgalter B."/>
            <person name="Brunache A."/>
            <person name="Butler J."/>
            <person name="Calixte N."/>
            <person name="Calvo S."/>
            <person name="Camarata J."/>
            <person name="Campo K."/>
            <person name="Chang J."/>
            <person name="Cheshatsang Y."/>
            <person name="Citroen M."/>
            <person name="Collymore A."/>
            <person name="Considine T."/>
            <person name="Cook A."/>
            <person name="Cooke P."/>
            <person name="Corum B."/>
            <person name="Cuomo C."/>
            <person name="David R."/>
            <person name="Dawoe T."/>
            <person name="Degray S."/>
            <person name="Dodge S."/>
            <person name="Dooley K."/>
            <person name="Dorje P."/>
            <person name="Dorjee K."/>
            <person name="Dorris L."/>
            <person name="Duffey N."/>
            <person name="Dupes A."/>
            <person name="Elkins T."/>
            <person name="Engels R."/>
            <person name="Erickson J."/>
            <person name="Farina A."/>
            <person name="Faro S."/>
            <person name="Ferreira P."/>
            <person name="Fischer H."/>
            <person name="Fitzgerald M."/>
            <person name="Foley K."/>
            <person name="Gage D."/>
            <person name="Galagan J."/>
            <person name="Gearin G."/>
            <person name="Gnerre S."/>
            <person name="Gnirke A."/>
            <person name="Goyette A."/>
            <person name="Graham J."/>
            <person name="Grandbois E."/>
            <person name="Gyaltsen K."/>
            <person name="Hafez N."/>
            <person name="Hagopian D."/>
            <person name="Hagos B."/>
            <person name="Hall J."/>
            <person name="Hatcher B."/>
            <person name="Heller A."/>
            <person name="Higgins H."/>
            <person name="Honan T."/>
            <person name="Horn A."/>
            <person name="Houde N."/>
            <person name="Hughes L."/>
            <person name="Hulme W."/>
            <person name="Husby E."/>
            <person name="Iliev I."/>
            <person name="Jaffe D."/>
            <person name="Jones C."/>
            <person name="Kamal M."/>
            <person name="Kamat A."/>
            <person name="Kamvysselis M."/>
            <person name="Karlsson E."/>
            <person name="Kells C."/>
            <person name="Kieu A."/>
            <person name="Kisner P."/>
            <person name="Kodira C."/>
            <person name="Kulbokas E."/>
            <person name="Labutti K."/>
            <person name="Lama D."/>
            <person name="Landers T."/>
            <person name="Leger J."/>
            <person name="Levine S."/>
            <person name="Lewis D."/>
            <person name="Lewis T."/>
            <person name="Lindblad-toh K."/>
            <person name="Liu X."/>
            <person name="Lokyitsang T."/>
            <person name="Lokyitsang Y."/>
            <person name="Lucien O."/>
            <person name="Lui A."/>
            <person name="Ma L.J."/>
            <person name="Mabbitt R."/>
            <person name="Macdonald J."/>
            <person name="Maclean C."/>
            <person name="Major J."/>
            <person name="Manning J."/>
            <person name="Marabella R."/>
            <person name="Maru K."/>
            <person name="Matthews C."/>
            <person name="Mauceli E."/>
            <person name="Mccarthy M."/>
            <person name="Mcdonough S."/>
            <person name="Mcghee T."/>
            <person name="Meldrim J."/>
            <person name="Meneus L."/>
            <person name="Mesirov J."/>
            <person name="Mihalev A."/>
            <person name="Mihova T."/>
            <person name="Mikkelsen T."/>
            <person name="Mlenga V."/>
            <person name="Moru K."/>
            <person name="Mozes J."/>
            <person name="Mulrain L."/>
            <person name="Munson G."/>
            <person name="Naylor J."/>
            <person name="Newes C."/>
            <person name="Nguyen C."/>
            <person name="Nguyen N."/>
            <person name="Nguyen T."/>
            <person name="Nicol R."/>
            <person name="Nielsen C."/>
            <person name="Nizzari M."/>
            <person name="Norbu C."/>
            <person name="Norbu N."/>
            <person name="O'donnell P."/>
            <person name="Okoawo O."/>
            <person name="O'leary S."/>
            <person name="Omotosho B."/>
            <person name="O'neill K."/>
            <person name="Osman S."/>
            <person name="Parker S."/>
            <person name="Perrin D."/>
            <person name="Phunkhang P."/>
            <person name="Piqani B."/>
            <person name="Purcell S."/>
            <person name="Rachupka T."/>
            <person name="Ramasamy U."/>
            <person name="Rameau R."/>
            <person name="Ray V."/>
            <person name="Raymond C."/>
            <person name="Retta R."/>
            <person name="Richardson S."/>
            <person name="Rise C."/>
            <person name="Rodriguez J."/>
            <person name="Rogers J."/>
            <person name="Rogov P."/>
            <person name="Rutman M."/>
            <person name="Schupbach R."/>
            <person name="Seaman C."/>
            <person name="Settipalli S."/>
            <person name="Sharpe T."/>
            <person name="Sheridan J."/>
            <person name="Sherpa N."/>
            <person name="Shi J."/>
            <person name="Smirnov S."/>
            <person name="Smith C."/>
            <person name="Sougnez C."/>
            <person name="Spencer B."/>
            <person name="Stalker J."/>
            <person name="Stange-thomann N."/>
            <person name="Stavropoulos S."/>
            <person name="Stetson K."/>
            <person name="Stone C."/>
            <person name="Stone S."/>
            <person name="Stubbs M."/>
            <person name="Talamas J."/>
            <person name="Tchuinga P."/>
            <person name="Tenzing P."/>
            <person name="Tesfaye S."/>
            <person name="Theodore J."/>
            <person name="Thoulutsang Y."/>
            <person name="Topham K."/>
            <person name="Towey S."/>
            <person name="Tsamla T."/>
            <person name="Tsomo N."/>
            <person name="Vallee D."/>
            <person name="Vassiliev H."/>
            <person name="Venkataraman V."/>
            <person name="Vinson J."/>
            <person name="Vo A."/>
            <person name="Wade C."/>
            <person name="Wang S."/>
            <person name="Wangchuk T."/>
            <person name="Wangdi T."/>
            <person name="Whittaker C."/>
            <person name="Wilkinson J."/>
            <person name="Wu Y."/>
            <person name="Wyman D."/>
            <person name="Yadav S."/>
            <person name="Yang S."/>
            <person name="Yang X."/>
            <person name="Yeager S."/>
            <person name="Yee E."/>
            <person name="Young G."/>
            <person name="Zainoun J."/>
            <person name="Zembeck L."/>
            <person name="Zimmer A."/>
            <person name="Zody M."/>
            <person name="Lander E."/>
        </authorList>
    </citation>
    <scope>NUCLEOTIDE SEQUENCE [LARGE SCALE GENOMIC DNA]</scope>
</reference>
<dbReference type="Ensembl" id="ENSCSAVT00000010252.1">
    <property type="protein sequence ID" value="ENSCSAVP00000010129.1"/>
    <property type="gene ID" value="ENSCSAVG00000005967.1"/>
</dbReference>
<name>H2YXR8_CIOSA</name>